<dbReference type="InterPro" id="IPR000859">
    <property type="entry name" value="CUB_dom"/>
</dbReference>
<dbReference type="SUPFAM" id="SSF49854">
    <property type="entry name" value="Spermadhesin, CUB domain"/>
    <property type="match status" value="1"/>
</dbReference>
<evidence type="ECO:0000259" key="3">
    <source>
        <dbReference type="PROSITE" id="PS01180"/>
    </source>
</evidence>
<dbReference type="CDD" id="cd00041">
    <property type="entry name" value="CUB"/>
    <property type="match status" value="1"/>
</dbReference>
<evidence type="ECO:0000313" key="5">
    <source>
        <dbReference type="Proteomes" id="UP000245119"/>
    </source>
</evidence>
<dbReference type="Pfam" id="PF00431">
    <property type="entry name" value="CUB"/>
    <property type="match status" value="1"/>
</dbReference>
<dbReference type="Gene3D" id="2.60.120.290">
    <property type="entry name" value="Spermadhesin, CUB domain"/>
    <property type="match status" value="1"/>
</dbReference>
<dbReference type="AlphaFoldDB" id="A0A2T7P3A7"/>
<dbReference type="Proteomes" id="UP000245119">
    <property type="component" value="Linkage Group LG6"/>
</dbReference>
<dbReference type="InterPro" id="IPR053207">
    <property type="entry name" value="Non-NMDA_GluR_Accessory"/>
</dbReference>
<sequence length="81" mass="9251">MAFSRRVSELFISHLRFVCCADCDVTIAAANGAPINATFTSPEYPSFYPNNVHCIYKFIGHEDQRVRIRFNSFALQGRYPT</sequence>
<protein>
    <recommendedName>
        <fullName evidence="3">CUB domain-containing protein</fullName>
    </recommendedName>
</protein>
<comment type="caution">
    <text evidence="4">The sequence shown here is derived from an EMBL/GenBank/DDBJ whole genome shotgun (WGS) entry which is preliminary data.</text>
</comment>
<dbReference type="EMBL" id="PZQS01000006">
    <property type="protein sequence ID" value="PVD27912.1"/>
    <property type="molecule type" value="Genomic_DNA"/>
</dbReference>
<reference evidence="4 5" key="1">
    <citation type="submission" date="2018-04" db="EMBL/GenBank/DDBJ databases">
        <title>The genome of golden apple snail Pomacea canaliculata provides insight into stress tolerance and invasive adaptation.</title>
        <authorList>
            <person name="Liu C."/>
            <person name="Liu B."/>
            <person name="Ren Y."/>
            <person name="Zhang Y."/>
            <person name="Wang H."/>
            <person name="Li S."/>
            <person name="Jiang F."/>
            <person name="Yin L."/>
            <person name="Zhang G."/>
            <person name="Qian W."/>
            <person name="Fan W."/>
        </authorList>
    </citation>
    <scope>NUCLEOTIDE SEQUENCE [LARGE SCALE GENOMIC DNA]</scope>
    <source>
        <strain evidence="4">SZHN2017</strain>
        <tissue evidence="4">Muscle</tissue>
    </source>
</reference>
<dbReference type="PANTHER" id="PTHR47537:SF2">
    <property type="entry name" value="CUBILIN"/>
    <property type="match status" value="1"/>
</dbReference>
<keyword evidence="1" id="KW-1015">Disulfide bond</keyword>
<evidence type="ECO:0000256" key="2">
    <source>
        <dbReference type="PROSITE-ProRule" id="PRU00059"/>
    </source>
</evidence>
<accession>A0A2T7P3A7</accession>
<name>A0A2T7P3A7_POMCA</name>
<proteinExistence type="predicted"/>
<dbReference type="InterPro" id="IPR035914">
    <property type="entry name" value="Sperma_CUB_dom_sf"/>
</dbReference>
<dbReference type="PROSITE" id="PS01180">
    <property type="entry name" value="CUB"/>
    <property type="match status" value="1"/>
</dbReference>
<dbReference type="OrthoDB" id="6022136at2759"/>
<comment type="caution">
    <text evidence="2">Lacks conserved residue(s) required for the propagation of feature annotation.</text>
</comment>
<dbReference type="GO" id="GO:0005886">
    <property type="term" value="C:plasma membrane"/>
    <property type="evidence" value="ECO:0007669"/>
    <property type="project" value="TreeGrafter"/>
</dbReference>
<organism evidence="4 5">
    <name type="scientific">Pomacea canaliculata</name>
    <name type="common">Golden apple snail</name>
    <dbReference type="NCBI Taxonomy" id="400727"/>
    <lineage>
        <taxon>Eukaryota</taxon>
        <taxon>Metazoa</taxon>
        <taxon>Spiralia</taxon>
        <taxon>Lophotrochozoa</taxon>
        <taxon>Mollusca</taxon>
        <taxon>Gastropoda</taxon>
        <taxon>Caenogastropoda</taxon>
        <taxon>Architaenioglossa</taxon>
        <taxon>Ampullarioidea</taxon>
        <taxon>Ampullariidae</taxon>
        <taxon>Pomacea</taxon>
    </lineage>
</organism>
<evidence type="ECO:0000313" key="4">
    <source>
        <dbReference type="EMBL" id="PVD27912.1"/>
    </source>
</evidence>
<keyword evidence="5" id="KW-1185">Reference proteome</keyword>
<evidence type="ECO:0000256" key="1">
    <source>
        <dbReference type="ARBA" id="ARBA00023157"/>
    </source>
</evidence>
<feature type="domain" description="CUB" evidence="3">
    <location>
        <begin position="23"/>
        <end position="81"/>
    </location>
</feature>
<gene>
    <name evidence="4" type="ORF">C0Q70_10487</name>
</gene>
<dbReference type="PANTHER" id="PTHR47537">
    <property type="entry name" value="CUBILIN"/>
    <property type="match status" value="1"/>
</dbReference>